<keyword evidence="3" id="KW-1185">Reference proteome</keyword>
<dbReference type="EMBL" id="BLBS01000035">
    <property type="protein sequence ID" value="GET89578.1"/>
    <property type="molecule type" value="Genomic_DNA"/>
</dbReference>
<feature type="compositionally biased region" description="Basic and acidic residues" evidence="1">
    <location>
        <begin position="534"/>
        <end position="553"/>
    </location>
</feature>
<protein>
    <recommendedName>
        <fullName evidence="4">Ribosomal RNA methyltransferase FtsJ domain-containing protein</fullName>
    </recommendedName>
</protein>
<organism evidence="2 3">
    <name type="scientific">Leishmania tarentolae</name>
    <name type="common">Sauroleishmania tarentolae</name>
    <dbReference type="NCBI Taxonomy" id="5689"/>
    <lineage>
        <taxon>Eukaryota</taxon>
        <taxon>Discoba</taxon>
        <taxon>Euglenozoa</taxon>
        <taxon>Kinetoplastea</taxon>
        <taxon>Metakinetoplastina</taxon>
        <taxon>Trypanosomatida</taxon>
        <taxon>Trypanosomatidae</taxon>
        <taxon>Leishmaniinae</taxon>
        <taxon>Leishmania</taxon>
        <taxon>lizard Leishmania</taxon>
    </lineage>
</organism>
<evidence type="ECO:0000256" key="1">
    <source>
        <dbReference type="SAM" id="MobiDB-lite"/>
    </source>
</evidence>
<dbReference type="Proteomes" id="UP000419144">
    <property type="component" value="Unassembled WGS sequence"/>
</dbReference>
<sequence>MSSTIAVSMSGSLELPAPTTAAVTEGDISTALYLTAHRWRSYLLEHSVVFRRLQEERERGWKSAALDEWYARRQADATPSPVTGTTVASPFQPASKMTVKCESHAEKCTTAFVSADVTLLAERYRQHARRITQHAASSFFRAVPKVSSSGSSNADVSPVPSAPLFLDLGCAPGGVSKYLVEDLGWRGVGVTLPSADGGIEVDRALLQKSMGNGASFVLLDGDVTQPPRTWNRSLAYVRVEGEGCARELHSKAAFHASAAACARNVLPPSALLFRSNAAEEPRFHFVNGGAVIDYGQRRRLHRADEAALIPYSVPHGGVRLDTNAGSEADYGDSSLTNSSPSTCAQTPAPILPWFSLLVPQLKTALEYVDAGGALMLVHGCPNCASMFILMRCMEEVVGAALATPSSTSRGCVHVMETMHLAKAPVYLLWTHVRRPRKDSSDSVEARTMQDAQTCLLEALSSTSPRISPLCRTSSSTSPIAATDDSRALLCEKQRLWLGESDEGFELAVEGFQRYGHLVEAVWERMTAFLRQRRERAERDRHNVGGGTRYDRRAAPSAGLKRMRSDG</sequence>
<comment type="caution">
    <text evidence="2">The sequence shown here is derived from an EMBL/GenBank/DDBJ whole genome shotgun (WGS) entry which is preliminary data.</text>
</comment>
<gene>
    <name evidence="2" type="ORF">LtaPh_2622900</name>
</gene>
<dbReference type="OrthoDB" id="417125at2759"/>
<feature type="region of interest" description="Disordered" evidence="1">
    <location>
        <begin position="533"/>
        <end position="566"/>
    </location>
</feature>
<evidence type="ECO:0000313" key="2">
    <source>
        <dbReference type="EMBL" id="GET89578.1"/>
    </source>
</evidence>
<evidence type="ECO:0000313" key="3">
    <source>
        <dbReference type="Proteomes" id="UP000419144"/>
    </source>
</evidence>
<dbReference type="AlphaFoldDB" id="A0A640KJS6"/>
<dbReference type="VEuPathDB" id="TriTrypDB:LtaPh_2622900"/>
<evidence type="ECO:0008006" key="4">
    <source>
        <dbReference type="Google" id="ProtNLM"/>
    </source>
</evidence>
<proteinExistence type="predicted"/>
<accession>A0A640KJS6</accession>
<reference evidence="2" key="1">
    <citation type="submission" date="2019-11" db="EMBL/GenBank/DDBJ databases">
        <title>Leishmania tarentolae CDS.</title>
        <authorList>
            <person name="Goto Y."/>
            <person name="Yamagishi J."/>
        </authorList>
    </citation>
    <scope>NUCLEOTIDE SEQUENCE [LARGE SCALE GENOMIC DNA]</scope>
    <source>
        <strain evidence="2">Parrot Tar II</strain>
    </source>
</reference>
<name>A0A640KJS6_LEITA</name>